<dbReference type="FunFam" id="2.60.40.10:FF:000495">
    <property type="entry name" value="Periplasmic beta-glucosidase"/>
    <property type="match status" value="1"/>
</dbReference>
<evidence type="ECO:0000256" key="2">
    <source>
        <dbReference type="ARBA" id="ARBA00004418"/>
    </source>
</evidence>
<dbReference type="Pfam" id="PF01915">
    <property type="entry name" value="Glyco_hydro_3_C"/>
    <property type="match status" value="1"/>
</dbReference>
<dbReference type="GO" id="GO:0042597">
    <property type="term" value="C:periplasmic space"/>
    <property type="evidence" value="ECO:0007669"/>
    <property type="project" value="UniProtKB-SubCell"/>
</dbReference>
<keyword evidence="7 10" id="KW-0378">Hydrolase</keyword>
<dbReference type="GO" id="GO:0008422">
    <property type="term" value="F:beta-glucosidase activity"/>
    <property type="evidence" value="ECO:0007669"/>
    <property type="project" value="UniProtKB-EC"/>
</dbReference>
<protein>
    <recommendedName>
        <fullName evidence="9">Periplasmic beta-glucosidase</fullName>
        <ecNumber evidence="4">3.2.1.21</ecNumber>
    </recommendedName>
</protein>
<evidence type="ECO:0000256" key="6">
    <source>
        <dbReference type="ARBA" id="ARBA00022764"/>
    </source>
</evidence>
<dbReference type="PRINTS" id="PR00133">
    <property type="entry name" value="GLHYDRLASE3"/>
</dbReference>
<dbReference type="Pfam" id="PF00933">
    <property type="entry name" value="Glyco_hydro_3"/>
    <property type="match status" value="1"/>
</dbReference>
<evidence type="ECO:0000313" key="13">
    <source>
        <dbReference type="Proteomes" id="UP000095591"/>
    </source>
</evidence>
<dbReference type="InterPro" id="IPR036881">
    <property type="entry name" value="Glyco_hydro_3_C_sf"/>
</dbReference>
<evidence type="ECO:0000256" key="10">
    <source>
        <dbReference type="RuleBase" id="RU361161"/>
    </source>
</evidence>
<dbReference type="PANTHER" id="PTHR30620">
    <property type="entry name" value="PERIPLASMIC BETA-GLUCOSIDASE-RELATED"/>
    <property type="match status" value="1"/>
</dbReference>
<evidence type="ECO:0000256" key="9">
    <source>
        <dbReference type="ARBA" id="ARBA00067498"/>
    </source>
</evidence>
<dbReference type="PROSITE" id="PS00775">
    <property type="entry name" value="GLYCOSYL_HYDROL_F3"/>
    <property type="match status" value="1"/>
</dbReference>
<name>A0A173VDA9_PARDI</name>
<gene>
    <name evidence="12" type="primary">bglX_2</name>
    <name evidence="12" type="ORF">ERS852429_02862</name>
</gene>
<dbReference type="PANTHER" id="PTHR30620:SF16">
    <property type="entry name" value="LYSOSOMAL BETA GLUCOSIDASE"/>
    <property type="match status" value="1"/>
</dbReference>
<dbReference type="InterPro" id="IPR002772">
    <property type="entry name" value="Glyco_hydro_3_C"/>
</dbReference>
<dbReference type="AlphaFoldDB" id="A0A173VDA9"/>
<dbReference type="Pfam" id="PF14310">
    <property type="entry name" value="Fn3-like"/>
    <property type="match status" value="1"/>
</dbReference>
<dbReference type="InterPro" id="IPR026891">
    <property type="entry name" value="Fn3-like"/>
</dbReference>
<dbReference type="Gene3D" id="3.40.50.1700">
    <property type="entry name" value="Glycoside hydrolase family 3 C-terminal domain"/>
    <property type="match status" value="1"/>
</dbReference>
<feature type="domain" description="Fibronectin type III-like" evidence="11">
    <location>
        <begin position="690"/>
        <end position="759"/>
    </location>
</feature>
<dbReference type="FunFam" id="3.20.20.300:FF:000005">
    <property type="entry name" value="Periplasmic beta-glucosidase"/>
    <property type="match status" value="1"/>
</dbReference>
<accession>A0A173VDA9</accession>
<dbReference type="InterPro" id="IPR017853">
    <property type="entry name" value="GH"/>
</dbReference>
<dbReference type="InterPro" id="IPR013783">
    <property type="entry name" value="Ig-like_fold"/>
</dbReference>
<dbReference type="SUPFAM" id="SSF51445">
    <property type="entry name" value="(Trans)glycosidases"/>
    <property type="match status" value="1"/>
</dbReference>
<evidence type="ECO:0000256" key="5">
    <source>
        <dbReference type="ARBA" id="ARBA00022729"/>
    </source>
</evidence>
<comment type="subcellular location">
    <subcellularLocation>
        <location evidence="2">Periplasm</location>
    </subcellularLocation>
</comment>
<sequence length="770" mass="84611">MKFLKSSVLFISMACIVPVCSIAREKSERITRAEIEQKSADEFINGLMSRMTVDEKIGQLNLPSYGNVMPNPKKSEIASRIVRGEVGGIFNIFGVDAIRQLQEVAVKESRLGIPIIVGADICNGYKTVFPIPLGLSCSWKPENIEEVARISAKEVGADGICWTYSPMVDIYHDARWGRVKEGAGEDPFLGGIMAQAWVRGYQGNDLSADTTLMACVKHYALYGAAEAGRDYNTVDMSRVTAMNYYMRPYQAAVEAGVGSIMTSFNEFESIPATGNTWLLNDVLRKQWGFNGFVVSDFTAIAEMVNHGIGNRQEVGVKALKAGVDMDMIADCYHAVLKKSLEEGKITEAEIDSACRRILIAKYQLGLFHDPYKYCNPKRAAKEFLSVNNVSAARRIAAESFVLLKNDNNLLPLKGCRKVAVVGPLADSKANMAGSWKYDEQTKSYHGLVEDLQESLGNGVEVVFAKGSNLVDDSVYEANFTDQNRSTRDDRSDEQLIAEALKVVEGADVIIAALGESIDMSGEGASRAILEMPQTQKKLLDAIQKTGKPIVMVLFTGRPLALQSEEKQVNAILNVWFGGTEAGAAIADVLTGKVSPTGKLTMSFPRVTGQCPIYYNHKMTGRPMSPDAWYTRYVSNYIDVLNEPLYPFGYGLSYTTYTYGDVSLNMNSMDANGKIQASVIVTNTGAQDGEEIVQLYLRDIVRSITPPVQELKGFKRVALKAGESKKVTFDIDVDMLKFYDSTLDYVAEPGEFQVMIGGNSKEVKTASFTLK</sequence>
<dbReference type="InterPro" id="IPR051915">
    <property type="entry name" value="Cellulose_Degrad_GH3"/>
</dbReference>
<evidence type="ECO:0000313" key="12">
    <source>
        <dbReference type="EMBL" id="CUN24770.1"/>
    </source>
</evidence>
<comment type="catalytic activity">
    <reaction evidence="1">
        <text>Hydrolysis of terminal, non-reducing beta-D-glucosyl residues with release of beta-D-glucose.</text>
        <dbReference type="EC" id="3.2.1.21"/>
    </reaction>
</comment>
<dbReference type="EC" id="3.2.1.21" evidence="4"/>
<evidence type="ECO:0000256" key="4">
    <source>
        <dbReference type="ARBA" id="ARBA00012744"/>
    </source>
</evidence>
<evidence type="ECO:0000256" key="8">
    <source>
        <dbReference type="ARBA" id="ARBA00023295"/>
    </source>
</evidence>
<dbReference type="InterPro" id="IPR001764">
    <property type="entry name" value="Glyco_hydro_3_N"/>
</dbReference>
<evidence type="ECO:0000256" key="3">
    <source>
        <dbReference type="ARBA" id="ARBA00005336"/>
    </source>
</evidence>
<evidence type="ECO:0000259" key="11">
    <source>
        <dbReference type="SMART" id="SM01217"/>
    </source>
</evidence>
<dbReference type="NCBIfam" id="NF011678">
    <property type="entry name" value="PRK15098.1"/>
    <property type="match status" value="1"/>
</dbReference>
<dbReference type="Gene3D" id="2.60.40.10">
    <property type="entry name" value="Immunoglobulins"/>
    <property type="match status" value="1"/>
</dbReference>
<evidence type="ECO:0000256" key="1">
    <source>
        <dbReference type="ARBA" id="ARBA00000448"/>
    </source>
</evidence>
<proteinExistence type="inferred from homology"/>
<dbReference type="InterPro" id="IPR019800">
    <property type="entry name" value="Glyco_hydro_3_AS"/>
</dbReference>
<dbReference type="RefSeq" id="WP_057319661.1">
    <property type="nucleotide sequence ID" value="NZ_CYXP01000007.1"/>
</dbReference>
<dbReference type="SUPFAM" id="SSF52279">
    <property type="entry name" value="Beta-D-glucan exohydrolase, C-terminal domain"/>
    <property type="match status" value="1"/>
</dbReference>
<reference evidence="12 13" key="1">
    <citation type="submission" date="2015-09" db="EMBL/GenBank/DDBJ databases">
        <authorList>
            <consortium name="Pathogen Informatics"/>
        </authorList>
    </citation>
    <scope>NUCLEOTIDE SEQUENCE [LARGE SCALE GENOMIC DNA]</scope>
    <source>
        <strain evidence="12 13">2789STDY5608872</strain>
    </source>
</reference>
<dbReference type="GO" id="GO:0009251">
    <property type="term" value="P:glucan catabolic process"/>
    <property type="evidence" value="ECO:0007669"/>
    <property type="project" value="TreeGrafter"/>
</dbReference>
<dbReference type="InterPro" id="IPR036962">
    <property type="entry name" value="Glyco_hydro_3_N_sf"/>
</dbReference>
<dbReference type="Proteomes" id="UP000095591">
    <property type="component" value="Unassembled WGS sequence"/>
</dbReference>
<keyword evidence="5" id="KW-0732">Signal</keyword>
<dbReference type="EMBL" id="CYXP01000007">
    <property type="protein sequence ID" value="CUN24770.1"/>
    <property type="molecule type" value="Genomic_DNA"/>
</dbReference>
<comment type="similarity">
    <text evidence="3 10">Belongs to the glycosyl hydrolase 3 family.</text>
</comment>
<keyword evidence="6" id="KW-0574">Periplasm</keyword>
<dbReference type="Gene3D" id="3.20.20.300">
    <property type="entry name" value="Glycoside hydrolase, family 3, N-terminal domain"/>
    <property type="match status" value="1"/>
</dbReference>
<organism evidence="12 13">
    <name type="scientific">Parabacteroides distasonis</name>
    <dbReference type="NCBI Taxonomy" id="823"/>
    <lineage>
        <taxon>Bacteria</taxon>
        <taxon>Pseudomonadati</taxon>
        <taxon>Bacteroidota</taxon>
        <taxon>Bacteroidia</taxon>
        <taxon>Bacteroidales</taxon>
        <taxon>Tannerellaceae</taxon>
        <taxon>Parabacteroides</taxon>
    </lineage>
</organism>
<dbReference type="FunFam" id="3.40.50.1700:FF:000004">
    <property type="entry name" value="Periplasmic beta-glucosidase"/>
    <property type="match status" value="1"/>
</dbReference>
<evidence type="ECO:0000256" key="7">
    <source>
        <dbReference type="ARBA" id="ARBA00022801"/>
    </source>
</evidence>
<dbReference type="SMART" id="SM01217">
    <property type="entry name" value="Fn3_like"/>
    <property type="match status" value="1"/>
</dbReference>
<keyword evidence="8 10" id="KW-0326">Glycosidase</keyword>